<keyword evidence="3" id="KW-0804">Transcription</keyword>
<dbReference type="RefSeq" id="WP_359205905.1">
    <property type="nucleotide sequence ID" value="NZ_JBEZAM010000009.1"/>
</dbReference>
<keyword evidence="1" id="KW-0805">Transcription regulation</keyword>
<evidence type="ECO:0000259" key="6">
    <source>
        <dbReference type="PROSITE" id="PS50977"/>
    </source>
</evidence>
<dbReference type="InterPro" id="IPR036271">
    <property type="entry name" value="Tet_transcr_reg_TetR-rel_C_sf"/>
</dbReference>
<dbReference type="PROSITE" id="PS50977">
    <property type="entry name" value="HTH_TETR_2"/>
    <property type="match status" value="1"/>
</dbReference>
<dbReference type="Proteomes" id="UP001551210">
    <property type="component" value="Unassembled WGS sequence"/>
</dbReference>
<dbReference type="EMBL" id="JBEZAM010000009">
    <property type="protein sequence ID" value="MEU7293609.1"/>
    <property type="molecule type" value="Genomic_DNA"/>
</dbReference>
<evidence type="ECO:0000256" key="2">
    <source>
        <dbReference type="ARBA" id="ARBA00023125"/>
    </source>
</evidence>
<dbReference type="SUPFAM" id="SSF48498">
    <property type="entry name" value="Tetracyclin repressor-like, C-terminal domain"/>
    <property type="match status" value="1"/>
</dbReference>
<evidence type="ECO:0000256" key="3">
    <source>
        <dbReference type="ARBA" id="ARBA00023163"/>
    </source>
</evidence>
<gene>
    <name evidence="7" type="ORF">AB0A76_10445</name>
</gene>
<dbReference type="PANTHER" id="PTHR30055:SF234">
    <property type="entry name" value="HTH-TYPE TRANSCRIPTIONAL REGULATOR BETI"/>
    <property type="match status" value="1"/>
</dbReference>
<dbReference type="InterPro" id="IPR050109">
    <property type="entry name" value="HTH-type_TetR-like_transc_reg"/>
</dbReference>
<feature type="DNA-binding region" description="H-T-H motif" evidence="4">
    <location>
        <begin position="43"/>
        <end position="62"/>
    </location>
</feature>
<organism evidence="7 8">
    <name type="scientific">Streptomyces exfoliatus</name>
    <name type="common">Streptomyces hydrogenans</name>
    <dbReference type="NCBI Taxonomy" id="1905"/>
    <lineage>
        <taxon>Bacteria</taxon>
        <taxon>Bacillati</taxon>
        <taxon>Actinomycetota</taxon>
        <taxon>Actinomycetes</taxon>
        <taxon>Kitasatosporales</taxon>
        <taxon>Streptomycetaceae</taxon>
        <taxon>Streptomyces</taxon>
    </lineage>
</organism>
<evidence type="ECO:0000256" key="5">
    <source>
        <dbReference type="SAM" id="MobiDB-lite"/>
    </source>
</evidence>
<proteinExistence type="predicted"/>
<evidence type="ECO:0000313" key="7">
    <source>
        <dbReference type="EMBL" id="MEU7293609.1"/>
    </source>
</evidence>
<feature type="region of interest" description="Disordered" evidence="5">
    <location>
        <begin position="1"/>
        <end position="22"/>
    </location>
</feature>
<name>A0ABV3CTR8_STREX</name>
<evidence type="ECO:0000313" key="8">
    <source>
        <dbReference type="Proteomes" id="UP001551210"/>
    </source>
</evidence>
<dbReference type="Pfam" id="PF00440">
    <property type="entry name" value="TetR_N"/>
    <property type="match status" value="1"/>
</dbReference>
<dbReference type="PANTHER" id="PTHR30055">
    <property type="entry name" value="HTH-TYPE TRANSCRIPTIONAL REGULATOR RUTR"/>
    <property type="match status" value="1"/>
</dbReference>
<keyword evidence="8" id="KW-1185">Reference proteome</keyword>
<evidence type="ECO:0000256" key="1">
    <source>
        <dbReference type="ARBA" id="ARBA00023015"/>
    </source>
</evidence>
<evidence type="ECO:0000256" key="4">
    <source>
        <dbReference type="PROSITE-ProRule" id="PRU00335"/>
    </source>
</evidence>
<accession>A0ABV3CTR8</accession>
<dbReference type="Gene3D" id="1.10.357.10">
    <property type="entry name" value="Tetracycline Repressor, domain 2"/>
    <property type="match status" value="1"/>
</dbReference>
<dbReference type="InterPro" id="IPR001647">
    <property type="entry name" value="HTH_TetR"/>
</dbReference>
<feature type="domain" description="HTH tetR-type" evidence="6">
    <location>
        <begin position="22"/>
        <end position="80"/>
    </location>
</feature>
<reference evidence="7 8" key="1">
    <citation type="submission" date="2024-06" db="EMBL/GenBank/DDBJ databases">
        <title>The Natural Products Discovery Center: Release of the First 8490 Sequenced Strains for Exploring Actinobacteria Biosynthetic Diversity.</title>
        <authorList>
            <person name="Kalkreuter E."/>
            <person name="Kautsar S.A."/>
            <person name="Yang D."/>
            <person name="Bader C.D."/>
            <person name="Teijaro C.N."/>
            <person name="Fluegel L."/>
            <person name="Davis C.M."/>
            <person name="Simpson J.R."/>
            <person name="Lauterbach L."/>
            <person name="Steele A.D."/>
            <person name="Gui C."/>
            <person name="Meng S."/>
            <person name="Li G."/>
            <person name="Viehrig K."/>
            <person name="Ye F."/>
            <person name="Su P."/>
            <person name="Kiefer A.F."/>
            <person name="Nichols A."/>
            <person name="Cepeda A.J."/>
            <person name="Yan W."/>
            <person name="Fan B."/>
            <person name="Jiang Y."/>
            <person name="Adhikari A."/>
            <person name="Zheng C.-J."/>
            <person name="Schuster L."/>
            <person name="Cowan T.M."/>
            <person name="Smanski M.J."/>
            <person name="Chevrette M.G."/>
            <person name="De Carvalho L.P.S."/>
            <person name="Shen B."/>
        </authorList>
    </citation>
    <scope>NUCLEOTIDE SEQUENCE [LARGE SCALE GENOMIC DNA]</scope>
    <source>
        <strain evidence="7 8">NPDC045705</strain>
    </source>
</reference>
<keyword evidence="2 4" id="KW-0238">DNA-binding</keyword>
<protein>
    <submittedName>
        <fullName evidence="7">TetR/AcrR family transcriptional regulator</fullName>
    </submittedName>
</protein>
<comment type="caution">
    <text evidence="7">The sequence shown here is derived from an EMBL/GenBank/DDBJ whole genome shotgun (WGS) entry which is preliminary data.</text>
</comment>
<dbReference type="SUPFAM" id="SSF46689">
    <property type="entry name" value="Homeodomain-like"/>
    <property type="match status" value="1"/>
</dbReference>
<dbReference type="InterPro" id="IPR009057">
    <property type="entry name" value="Homeodomain-like_sf"/>
</dbReference>
<sequence length="207" mass="21421">MTAFETPGDPSGGRPRRRADAERSRVAVLDAAVRLLARRPDAGMAAIAAEAGVTRQTVYAHFGTRDALLGAVADRITDQAMAAMDEAEENGGPALGSLLRLQDIGWRLFERNPVLLGLPGGRAGAAAGASRHEPVAARLTRLVEQGQASGEFDPAPPAGWLVAAIIALGHAAGDEVGAGRMPVREAAAWLRVATLALLGVGRRDPAS</sequence>